<accession>A0A9P4NDQ1</accession>
<dbReference type="Proteomes" id="UP000800235">
    <property type="component" value="Unassembled WGS sequence"/>
</dbReference>
<dbReference type="EMBL" id="MU007176">
    <property type="protein sequence ID" value="KAF2415890.1"/>
    <property type="molecule type" value="Genomic_DNA"/>
</dbReference>
<evidence type="ECO:0000313" key="1">
    <source>
        <dbReference type="EMBL" id="KAF2415890.1"/>
    </source>
</evidence>
<gene>
    <name evidence="1" type="ORF">EJ08DRAFT_739687</name>
</gene>
<proteinExistence type="predicted"/>
<dbReference type="AlphaFoldDB" id="A0A9P4NDQ1"/>
<name>A0A9P4NDQ1_9PEZI</name>
<protein>
    <submittedName>
        <fullName evidence="1">Uncharacterized protein</fullName>
    </submittedName>
</protein>
<sequence length="280" mass="31041">MSHIAVSSILPTKAYNNLMIDHKANERAELLDLKYKHLPALSKILAAHEVADFVELHLLHRHFSLREGEVVVHKTLRIPSQYDRDIVTSVDIAKVISCSETIKASLAPILWMSSSNSSLVAYEYGLLESANPPKQSVASISLKTWDLFSHDFSAYVHSENIADIVSLKDKSYMQGGEYVVPDMRVVFRVPIGPITLQPGSGMHDSGWKLNAAMQLEPTDRHVTQTRKTAGGTVATYHKITEAGIDTFDPKEISPWFTNPMWAAAKSDDFWVPSGIADVTA</sequence>
<reference evidence="1" key="1">
    <citation type="journal article" date="2020" name="Stud. Mycol.">
        <title>101 Dothideomycetes genomes: a test case for predicting lifestyles and emergence of pathogens.</title>
        <authorList>
            <person name="Haridas S."/>
            <person name="Albert R."/>
            <person name="Binder M."/>
            <person name="Bloem J."/>
            <person name="Labutti K."/>
            <person name="Salamov A."/>
            <person name="Andreopoulos B."/>
            <person name="Baker S."/>
            <person name="Barry K."/>
            <person name="Bills G."/>
            <person name="Bluhm B."/>
            <person name="Cannon C."/>
            <person name="Castanera R."/>
            <person name="Culley D."/>
            <person name="Daum C."/>
            <person name="Ezra D."/>
            <person name="Gonzalez J."/>
            <person name="Henrissat B."/>
            <person name="Kuo A."/>
            <person name="Liang C."/>
            <person name="Lipzen A."/>
            <person name="Lutzoni F."/>
            <person name="Magnuson J."/>
            <person name="Mondo S."/>
            <person name="Nolan M."/>
            <person name="Ohm R."/>
            <person name="Pangilinan J."/>
            <person name="Park H.-J."/>
            <person name="Ramirez L."/>
            <person name="Alfaro M."/>
            <person name="Sun H."/>
            <person name="Tritt A."/>
            <person name="Yoshinaga Y."/>
            <person name="Zwiers L.-H."/>
            <person name="Turgeon B."/>
            <person name="Goodwin S."/>
            <person name="Spatafora J."/>
            <person name="Crous P."/>
            <person name="Grigoriev I."/>
        </authorList>
    </citation>
    <scope>NUCLEOTIDE SEQUENCE</scope>
    <source>
        <strain evidence="1">CBS 130266</strain>
    </source>
</reference>
<comment type="caution">
    <text evidence="1">The sequence shown here is derived from an EMBL/GenBank/DDBJ whole genome shotgun (WGS) entry which is preliminary data.</text>
</comment>
<keyword evidence="2" id="KW-1185">Reference proteome</keyword>
<evidence type="ECO:0000313" key="2">
    <source>
        <dbReference type="Proteomes" id="UP000800235"/>
    </source>
</evidence>
<dbReference type="OrthoDB" id="2322999at2759"/>
<organism evidence="1 2">
    <name type="scientific">Tothia fuscella</name>
    <dbReference type="NCBI Taxonomy" id="1048955"/>
    <lineage>
        <taxon>Eukaryota</taxon>
        <taxon>Fungi</taxon>
        <taxon>Dikarya</taxon>
        <taxon>Ascomycota</taxon>
        <taxon>Pezizomycotina</taxon>
        <taxon>Dothideomycetes</taxon>
        <taxon>Pleosporomycetidae</taxon>
        <taxon>Venturiales</taxon>
        <taxon>Cylindrosympodiaceae</taxon>
        <taxon>Tothia</taxon>
    </lineage>
</organism>